<accession>A0AAV4ASW6</accession>
<organism evidence="2 3">
    <name type="scientific">Plakobranchus ocellatus</name>
    <dbReference type="NCBI Taxonomy" id="259542"/>
    <lineage>
        <taxon>Eukaryota</taxon>
        <taxon>Metazoa</taxon>
        <taxon>Spiralia</taxon>
        <taxon>Lophotrochozoa</taxon>
        <taxon>Mollusca</taxon>
        <taxon>Gastropoda</taxon>
        <taxon>Heterobranchia</taxon>
        <taxon>Euthyneura</taxon>
        <taxon>Panpulmonata</taxon>
        <taxon>Sacoglossa</taxon>
        <taxon>Placobranchoidea</taxon>
        <taxon>Plakobranchidae</taxon>
        <taxon>Plakobranchus</taxon>
    </lineage>
</organism>
<keyword evidence="3" id="KW-1185">Reference proteome</keyword>
<reference evidence="2 3" key="1">
    <citation type="journal article" date="2021" name="Elife">
        <title>Chloroplast acquisition without the gene transfer in kleptoplastic sea slugs, Plakobranchus ocellatus.</title>
        <authorList>
            <person name="Maeda T."/>
            <person name="Takahashi S."/>
            <person name="Yoshida T."/>
            <person name="Shimamura S."/>
            <person name="Takaki Y."/>
            <person name="Nagai Y."/>
            <person name="Toyoda A."/>
            <person name="Suzuki Y."/>
            <person name="Arimoto A."/>
            <person name="Ishii H."/>
            <person name="Satoh N."/>
            <person name="Nishiyama T."/>
            <person name="Hasebe M."/>
            <person name="Maruyama T."/>
            <person name="Minagawa J."/>
            <person name="Obokata J."/>
            <person name="Shigenobu S."/>
        </authorList>
    </citation>
    <scope>NUCLEOTIDE SEQUENCE [LARGE SCALE GENOMIC DNA]</scope>
</reference>
<evidence type="ECO:0000313" key="3">
    <source>
        <dbReference type="Proteomes" id="UP000735302"/>
    </source>
</evidence>
<protein>
    <submittedName>
        <fullName evidence="2">Uncharacterized protein</fullName>
    </submittedName>
</protein>
<gene>
    <name evidence="2" type="ORF">PoB_004070600</name>
</gene>
<sequence length="105" mass="11692">MLIQDQGSDEEMSLSGKRPAKVKRRSGQESSSLSAVLVSVGDHVPPQIPIFDGGQYIKNTLVLNRESLSQKDVCKISKTVLTVNISVERRYQLKGKRILTEYFGL</sequence>
<dbReference type="AlphaFoldDB" id="A0AAV4ASW6"/>
<dbReference type="Proteomes" id="UP000735302">
    <property type="component" value="Unassembled WGS sequence"/>
</dbReference>
<feature type="region of interest" description="Disordered" evidence="1">
    <location>
        <begin position="1"/>
        <end position="31"/>
    </location>
</feature>
<evidence type="ECO:0000256" key="1">
    <source>
        <dbReference type="SAM" id="MobiDB-lite"/>
    </source>
</evidence>
<proteinExistence type="predicted"/>
<comment type="caution">
    <text evidence="2">The sequence shown here is derived from an EMBL/GenBank/DDBJ whole genome shotgun (WGS) entry which is preliminary data.</text>
</comment>
<evidence type="ECO:0000313" key="2">
    <source>
        <dbReference type="EMBL" id="GFO14201.1"/>
    </source>
</evidence>
<dbReference type="EMBL" id="BLXT01004533">
    <property type="protein sequence ID" value="GFO14201.1"/>
    <property type="molecule type" value="Genomic_DNA"/>
</dbReference>
<name>A0AAV4ASW6_9GAST</name>